<feature type="compositionally biased region" description="Polar residues" evidence="1">
    <location>
        <begin position="98"/>
        <end position="116"/>
    </location>
</feature>
<evidence type="ECO:0000313" key="2">
    <source>
        <dbReference type="EMBL" id="MCH96070.1"/>
    </source>
</evidence>
<protein>
    <submittedName>
        <fullName evidence="2">Uncharacterized protein</fullName>
    </submittedName>
</protein>
<sequence>MSTSSKSSPIGVKQTHSPSKDAPGGSNTHVVPLSTVPPQSSAKARTKSTVKKTKLSKVSKTTSPSTSSKSKSKNRRSKSTTAPKIALSMSDLYLSENPFKSSNVESNVTASGTNKSVADVDASGNVSETLGLEKPKSVENLGEVSSN</sequence>
<proteinExistence type="predicted"/>
<keyword evidence="3" id="KW-1185">Reference proteome</keyword>
<comment type="caution">
    <text evidence="2">The sequence shown here is derived from an EMBL/GenBank/DDBJ whole genome shotgun (WGS) entry which is preliminary data.</text>
</comment>
<feature type="compositionally biased region" description="Basic residues" evidence="1">
    <location>
        <begin position="44"/>
        <end position="57"/>
    </location>
</feature>
<dbReference type="Proteomes" id="UP000265520">
    <property type="component" value="Unassembled WGS sequence"/>
</dbReference>
<accession>A0A392N8E2</accession>
<evidence type="ECO:0000313" key="3">
    <source>
        <dbReference type="Proteomes" id="UP000265520"/>
    </source>
</evidence>
<feature type="region of interest" description="Disordered" evidence="1">
    <location>
        <begin position="1"/>
        <end position="147"/>
    </location>
</feature>
<reference evidence="2 3" key="1">
    <citation type="journal article" date="2018" name="Front. Plant Sci.">
        <title>Red Clover (Trifolium pratense) and Zigzag Clover (T. medium) - A Picture of Genomic Similarities and Differences.</title>
        <authorList>
            <person name="Dluhosova J."/>
            <person name="Istvanek J."/>
            <person name="Nedelnik J."/>
            <person name="Repkova J."/>
        </authorList>
    </citation>
    <scope>NUCLEOTIDE SEQUENCE [LARGE SCALE GENOMIC DNA]</scope>
    <source>
        <strain evidence="3">cv. 10/8</strain>
        <tissue evidence="2">Leaf</tissue>
    </source>
</reference>
<dbReference type="EMBL" id="LXQA010031437">
    <property type="protein sequence ID" value="MCH96070.1"/>
    <property type="molecule type" value="Genomic_DNA"/>
</dbReference>
<name>A0A392N8E2_9FABA</name>
<organism evidence="2 3">
    <name type="scientific">Trifolium medium</name>
    <dbReference type="NCBI Taxonomy" id="97028"/>
    <lineage>
        <taxon>Eukaryota</taxon>
        <taxon>Viridiplantae</taxon>
        <taxon>Streptophyta</taxon>
        <taxon>Embryophyta</taxon>
        <taxon>Tracheophyta</taxon>
        <taxon>Spermatophyta</taxon>
        <taxon>Magnoliopsida</taxon>
        <taxon>eudicotyledons</taxon>
        <taxon>Gunneridae</taxon>
        <taxon>Pentapetalae</taxon>
        <taxon>rosids</taxon>
        <taxon>fabids</taxon>
        <taxon>Fabales</taxon>
        <taxon>Fabaceae</taxon>
        <taxon>Papilionoideae</taxon>
        <taxon>50 kb inversion clade</taxon>
        <taxon>NPAAA clade</taxon>
        <taxon>Hologalegina</taxon>
        <taxon>IRL clade</taxon>
        <taxon>Trifolieae</taxon>
        <taxon>Trifolium</taxon>
    </lineage>
</organism>
<feature type="compositionally biased region" description="Low complexity" evidence="1">
    <location>
        <begin position="58"/>
        <end position="69"/>
    </location>
</feature>
<evidence type="ECO:0000256" key="1">
    <source>
        <dbReference type="SAM" id="MobiDB-lite"/>
    </source>
</evidence>
<dbReference type="AlphaFoldDB" id="A0A392N8E2"/>